<keyword evidence="2" id="KW-1185">Reference proteome</keyword>
<protein>
    <submittedName>
        <fullName evidence="1">Uncharacterized protein</fullName>
    </submittedName>
</protein>
<dbReference type="AlphaFoldDB" id="A0A2S4LWQ1"/>
<proteinExistence type="predicted"/>
<reference evidence="1 2" key="1">
    <citation type="submission" date="2018-01" db="EMBL/GenBank/DDBJ databases">
        <title>Genomic Encyclopedia of Type Strains, Phase III (KMG-III): the genomes of soil and plant-associated and newly described type strains.</title>
        <authorList>
            <person name="Whitman W."/>
        </authorList>
    </citation>
    <scope>NUCLEOTIDE SEQUENCE [LARGE SCALE GENOMIC DNA]</scope>
    <source>
        <strain evidence="1 2">JCM 18070</strain>
    </source>
</reference>
<dbReference type="Proteomes" id="UP000237381">
    <property type="component" value="Unassembled WGS sequence"/>
</dbReference>
<sequence length="90" mass="9912">MTRIYDYEGFRLEISVEAHFASGAKQLAQRRPGYIAVVRIFQSSGMLATFSPLRFGETGGRPFTTEADALTGGHSAARKLVDDLFCCDPH</sequence>
<evidence type="ECO:0000313" key="2">
    <source>
        <dbReference type="Proteomes" id="UP000237381"/>
    </source>
</evidence>
<accession>A0A2S4LWQ1</accession>
<name>A0A2S4LWQ1_9BURK</name>
<dbReference type="RefSeq" id="WP_103707090.1">
    <property type="nucleotide sequence ID" value="NZ_PQGA01000021.1"/>
</dbReference>
<dbReference type="OrthoDB" id="9026016at2"/>
<dbReference type="EMBL" id="PQGA01000021">
    <property type="protein sequence ID" value="POR46878.1"/>
    <property type="molecule type" value="Genomic_DNA"/>
</dbReference>
<gene>
    <name evidence="1" type="ORF">B0G62_12133</name>
</gene>
<organism evidence="1 2">
    <name type="scientific">Paraburkholderia eburnea</name>
    <dbReference type="NCBI Taxonomy" id="1189126"/>
    <lineage>
        <taxon>Bacteria</taxon>
        <taxon>Pseudomonadati</taxon>
        <taxon>Pseudomonadota</taxon>
        <taxon>Betaproteobacteria</taxon>
        <taxon>Burkholderiales</taxon>
        <taxon>Burkholderiaceae</taxon>
        <taxon>Paraburkholderia</taxon>
    </lineage>
</organism>
<evidence type="ECO:0000313" key="1">
    <source>
        <dbReference type="EMBL" id="POR46878.1"/>
    </source>
</evidence>
<comment type="caution">
    <text evidence="1">The sequence shown here is derived from an EMBL/GenBank/DDBJ whole genome shotgun (WGS) entry which is preliminary data.</text>
</comment>